<gene>
    <name evidence="1" type="ORF">A2997_00435</name>
</gene>
<protein>
    <submittedName>
        <fullName evidence="1">Uncharacterized protein</fullName>
    </submittedName>
</protein>
<reference evidence="1 2" key="1">
    <citation type="journal article" date="2016" name="Nat. Commun.">
        <title>Thousands of microbial genomes shed light on interconnected biogeochemical processes in an aquifer system.</title>
        <authorList>
            <person name="Anantharaman K."/>
            <person name="Brown C.T."/>
            <person name="Hug L.A."/>
            <person name="Sharon I."/>
            <person name="Castelle C.J."/>
            <person name="Probst A.J."/>
            <person name="Thomas B.C."/>
            <person name="Singh A."/>
            <person name="Wilkins M.J."/>
            <person name="Karaoz U."/>
            <person name="Brodie E.L."/>
            <person name="Williams K.H."/>
            <person name="Hubbard S.S."/>
            <person name="Banfield J.F."/>
        </authorList>
    </citation>
    <scope>NUCLEOTIDE SEQUENCE [LARGE SCALE GENOMIC DNA]</scope>
</reference>
<dbReference type="Proteomes" id="UP000179448">
    <property type="component" value="Unassembled WGS sequence"/>
</dbReference>
<evidence type="ECO:0000313" key="1">
    <source>
        <dbReference type="EMBL" id="OGI83875.1"/>
    </source>
</evidence>
<sequence length="141" mass="16659">METEQHLSTNAIHEALNDRIQNILERIGKRISSKCKVSSFYHGFCYDTAPYNLYFHLHSTTSYPWYKKLLEIDCDKEHLLVSIEKVRGKIHNRSGEVLACIVMKKEFLEIVKKEINREEAFFKKYRFAFRLVLNDKTVAVT</sequence>
<dbReference type="EMBL" id="MFUQ01000009">
    <property type="protein sequence ID" value="OGI83875.1"/>
    <property type="molecule type" value="Genomic_DNA"/>
</dbReference>
<accession>A0A1F6WQ59</accession>
<comment type="caution">
    <text evidence="1">The sequence shown here is derived from an EMBL/GenBank/DDBJ whole genome shotgun (WGS) entry which is preliminary data.</text>
</comment>
<dbReference type="AlphaFoldDB" id="A0A1F6WQ59"/>
<evidence type="ECO:0000313" key="2">
    <source>
        <dbReference type="Proteomes" id="UP000179448"/>
    </source>
</evidence>
<proteinExistence type="predicted"/>
<organism evidence="1 2">
    <name type="scientific">Candidatus Nomurabacteria bacterium RIFCSPLOWO2_01_FULL_36_10b</name>
    <dbReference type="NCBI Taxonomy" id="1801766"/>
    <lineage>
        <taxon>Bacteria</taxon>
        <taxon>Candidatus Nomuraibacteriota</taxon>
    </lineage>
</organism>
<name>A0A1F6WQ59_9BACT</name>